<keyword evidence="1" id="KW-0472">Membrane</keyword>
<comment type="caution">
    <text evidence="3">The sequence shown here is derived from an EMBL/GenBank/DDBJ whole genome shotgun (WGS) entry which is preliminary data.</text>
</comment>
<dbReference type="Proteomes" id="UP001306508">
    <property type="component" value="Unassembled WGS sequence"/>
</dbReference>
<dbReference type="AlphaFoldDB" id="A0AAN8A6K0"/>
<dbReference type="InterPro" id="IPR029071">
    <property type="entry name" value="Ubiquitin-like_domsf"/>
</dbReference>
<proteinExistence type="predicted"/>
<evidence type="ECO:0000313" key="3">
    <source>
        <dbReference type="EMBL" id="KAK5778802.1"/>
    </source>
</evidence>
<feature type="transmembrane region" description="Helical" evidence="1">
    <location>
        <begin position="60"/>
        <end position="79"/>
    </location>
</feature>
<dbReference type="InterPro" id="IPR006577">
    <property type="entry name" value="UAS"/>
</dbReference>
<dbReference type="Gene3D" id="3.10.20.90">
    <property type="entry name" value="Phosphatidylinositol 3-kinase Catalytic Subunit, Chain A, domain 1"/>
    <property type="match status" value="1"/>
</dbReference>
<dbReference type="SMART" id="SM00166">
    <property type="entry name" value="UBX"/>
    <property type="match status" value="1"/>
</dbReference>
<evidence type="ECO:0000313" key="4">
    <source>
        <dbReference type="Proteomes" id="UP001306508"/>
    </source>
</evidence>
<dbReference type="SUPFAM" id="SSF52833">
    <property type="entry name" value="Thioredoxin-like"/>
    <property type="match status" value="1"/>
</dbReference>
<name>A0AAN8A6K0_9SACH</name>
<dbReference type="PANTHER" id="PTHR23322:SF103">
    <property type="entry name" value="UBX DOMAIN-CONTAINING PROTEIN 3"/>
    <property type="match status" value="1"/>
</dbReference>
<feature type="domain" description="UBX" evidence="2">
    <location>
        <begin position="354"/>
        <end position="439"/>
    </location>
</feature>
<dbReference type="Gene3D" id="3.40.30.10">
    <property type="entry name" value="Glutaredoxin"/>
    <property type="match status" value="1"/>
</dbReference>
<evidence type="ECO:0000256" key="1">
    <source>
        <dbReference type="SAM" id="Phobius"/>
    </source>
</evidence>
<dbReference type="GO" id="GO:0036503">
    <property type="term" value="P:ERAD pathway"/>
    <property type="evidence" value="ECO:0007669"/>
    <property type="project" value="TreeGrafter"/>
</dbReference>
<dbReference type="CDD" id="cd22249">
    <property type="entry name" value="UDM1_RNF168_RNF169-like"/>
    <property type="match status" value="1"/>
</dbReference>
<sequence>MNIFRLNRQRGDEEELLNSIPGGFPTINVSNSSNNNTTQSQDVPPANNSTTSFLRIVLQIPLYILYYLVTIILTILSLLKPILNFNKLYAHCHRQYYDYNTNMKVLLDQISNEDVHNDLHLGSSNYTFGSVYNSETSVIPAQLIQNSYLALLENCSSECKFGLIYLHNPLLCDKMSYVKHILCSPRVINCIKSYQMLLWFGDVTTSEGLQVSNALKVRKFPYFGILSRRSNETAEIIFNFNGSIEEFNPRDLESVLVQKYPDLLQMIEQRQNIERDRLIRQQQDERFRQSLLHDQARERQRNEALRREQEQRDQELLKRQWLLWRKSQLHPEPTRSQAQDISRIAIKMNNFHNNSSRIVRNFDPTLPIEEIYAFVELTQNNIIESGDRYEYGDNPPNGYQHQYKFKLIIPVPRKELVPSTLIGNEPGIYPSGNIIVESI</sequence>
<keyword evidence="1" id="KW-1133">Transmembrane helix</keyword>
<dbReference type="EMBL" id="JAWIZZ010000051">
    <property type="protein sequence ID" value="KAK5778802.1"/>
    <property type="molecule type" value="Genomic_DNA"/>
</dbReference>
<evidence type="ECO:0000259" key="2">
    <source>
        <dbReference type="PROSITE" id="PS50033"/>
    </source>
</evidence>
<dbReference type="InterPro" id="IPR036249">
    <property type="entry name" value="Thioredoxin-like_sf"/>
</dbReference>
<gene>
    <name evidence="3" type="ORF">RI543_003726</name>
</gene>
<dbReference type="SUPFAM" id="SSF54236">
    <property type="entry name" value="Ubiquitin-like"/>
    <property type="match status" value="1"/>
</dbReference>
<dbReference type="Pfam" id="PF00789">
    <property type="entry name" value="UBX"/>
    <property type="match status" value="1"/>
</dbReference>
<dbReference type="PANTHER" id="PTHR23322">
    <property type="entry name" value="FAS-ASSOCIATED PROTEIN"/>
    <property type="match status" value="1"/>
</dbReference>
<dbReference type="InterPro" id="IPR001012">
    <property type="entry name" value="UBX_dom"/>
</dbReference>
<dbReference type="PROSITE" id="PS50033">
    <property type="entry name" value="UBX"/>
    <property type="match status" value="1"/>
</dbReference>
<protein>
    <recommendedName>
        <fullName evidence="2">UBX domain-containing protein</fullName>
    </recommendedName>
</protein>
<dbReference type="CDD" id="cd01767">
    <property type="entry name" value="UBX"/>
    <property type="match status" value="1"/>
</dbReference>
<organism evidence="3 4">
    <name type="scientific">Arxiozyma heterogenica</name>
    <dbReference type="NCBI Taxonomy" id="278026"/>
    <lineage>
        <taxon>Eukaryota</taxon>
        <taxon>Fungi</taxon>
        <taxon>Dikarya</taxon>
        <taxon>Ascomycota</taxon>
        <taxon>Saccharomycotina</taxon>
        <taxon>Saccharomycetes</taxon>
        <taxon>Saccharomycetales</taxon>
        <taxon>Saccharomycetaceae</taxon>
        <taxon>Arxiozyma</taxon>
    </lineage>
</organism>
<dbReference type="SMART" id="SM00594">
    <property type="entry name" value="UAS"/>
    <property type="match status" value="1"/>
</dbReference>
<keyword evidence="4" id="KW-1185">Reference proteome</keyword>
<accession>A0AAN8A6K0</accession>
<dbReference type="GO" id="GO:0005783">
    <property type="term" value="C:endoplasmic reticulum"/>
    <property type="evidence" value="ECO:0007669"/>
    <property type="project" value="TreeGrafter"/>
</dbReference>
<dbReference type="InterPro" id="IPR050730">
    <property type="entry name" value="UBX_domain-protein"/>
</dbReference>
<dbReference type="GO" id="GO:0043130">
    <property type="term" value="F:ubiquitin binding"/>
    <property type="evidence" value="ECO:0007669"/>
    <property type="project" value="TreeGrafter"/>
</dbReference>
<reference evidence="4" key="1">
    <citation type="submission" date="2023-07" db="EMBL/GenBank/DDBJ databases">
        <title>A draft genome of Kazachstania heterogenica Y-27499.</title>
        <authorList>
            <person name="Donic C."/>
            <person name="Kralova J.S."/>
            <person name="Fidel L."/>
            <person name="Ben-Dor S."/>
            <person name="Jung S."/>
        </authorList>
    </citation>
    <scope>NUCLEOTIDE SEQUENCE [LARGE SCALE GENOMIC DNA]</scope>
    <source>
        <strain evidence="4">Y27499</strain>
    </source>
</reference>
<keyword evidence="1" id="KW-0812">Transmembrane</keyword>